<dbReference type="AlphaFoldDB" id="A0A2W5N4W7"/>
<dbReference type="EMBL" id="QFPW01000011">
    <property type="protein sequence ID" value="PZQ48502.1"/>
    <property type="molecule type" value="Genomic_DNA"/>
</dbReference>
<keyword evidence="3" id="KW-0804">Transcription</keyword>
<sequence>MVDRATVADVAREAGVSVATVDRVVNGRLPVREDTARRVLDAAQRLGFHAAGLIRARLREQLPEVAIGLLLQRPRDPFYSDLAERLRQAITGSRLFRGVPRIDYWTEDDPADIAARLRRLGRRSRAVALVSPDHAAVAEAVAELTARDVPVFTLLSDLALTARTSHIGIDGRKAGRTAAWAIHHAARRPGRVGVIVGSRRFLGHETREIGFRSYFRELAPEFRVLDAVVNSESDAATEEAVTQLAEAYPDLAGIYLAGGGVEGGVAGLARLPEARRPAMVCPELPPRARAALAGRMLTAAVCEPVDRLCERLMELVVLALEGEGARLPNQVVLPMDLLTPENL</sequence>
<dbReference type="InterPro" id="IPR028082">
    <property type="entry name" value="Peripla_BP_I"/>
</dbReference>
<dbReference type="InterPro" id="IPR010982">
    <property type="entry name" value="Lambda_DNA-bd_dom_sf"/>
</dbReference>
<organism evidence="5 6">
    <name type="scientific">Rhodovulum sulfidophilum</name>
    <name type="common">Rhodobacter sulfidophilus</name>
    <dbReference type="NCBI Taxonomy" id="35806"/>
    <lineage>
        <taxon>Bacteria</taxon>
        <taxon>Pseudomonadati</taxon>
        <taxon>Pseudomonadota</taxon>
        <taxon>Alphaproteobacteria</taxon>
        <taxon>Rhodobacterales</taxon>
        <taxon>Paracoccaceae</taxon>
        <taxon>Rhodovulum</taxon>
    </lineage>
</organism>
<accession>A0A2W5N4W7</accession>
<evidence type="ECO:0000259" key="4">
    <source>
        <dbReference type="PROSITE" id="PS50932"/>
    </source>
</evidence>
<dbReference type="GO" id="GO:0003700">
    <property type="term" value="F:DNA-binding transcription factor activity"/>
    <property type="evidence" value="ECO:0007669"/>
    <property type="project" value="TreeGrafter"/>
</dbReference>
<dbReference type="GO" id="GO:0000976">
    <property type="term" value="F:transcription cis-regulatory region binding"/>
    <property type="evidence" value="ECO:0007669"/>
    <property type="project" value="TreeGrafter"/>
</dbReference>
<evidence type="ECO:0000256" key="3">
    <source>
        <dbReference type="ARBA" id="ARBA00023163"/>
    </source>
</evidence>
<dbReference type="PANTHER" id="PTHR30146:SF152">
    <property type="entry name" value="TRANSCRIPTIONAL REGULATORY PROTEIN"/>
    <property type="match status" value="1"/>
</dbReference>
<dbReference type="CDD" id="cd01392">
    <property type="entry name" value="HTH_LacI"/>
    <property type="match status" value="1"/>
</dbReference>
<keyword evidence="2" id="KW-0238">DNA-binding</keyword>
<dbReference type="Pfam" id="PF00356">
    <property type="entry name" value="LacI"/>
    <property type="match status" value="1"/>
</dbReference>
<protein>
    <submittedName>
        <fullName evidence="5">LacI family transcriptional regulator</fullName>
    </submittedName>
</protein>
<feature type="domain" description="HTH lacI-type" evidence="4">
    <location>
        <begin position="5"/>
        <end position="60"/>
    </location>
</feature>
<evidence type="ECO:0000256" key="1">
    <source>
        <dbReference type="ARBA" id="ARBA00023015"/>
    </source>
</evidence>
<dbReference type="SUPFAM" id="SSF53822">
    <property type="entry name" value="Periplasmic binding protein-like I"/>
    <property type="match status" value="1"/>
</dbReference>
<dbReference type="SMART" id="SM00354">
    <property type="entry name" value="HTH_LACI"/>
    <property type="match status" value="1"/>
</dbReference>
<dbReference type="PROSITE" id="PS00356">
    <property type="entry name" value="HTH_LACI_1"/>
    <property type="match status" value="1"/>
</dbReference>
<dbReference type="CDD" id="cd06307">
    <property type="entry name" value="PBP1_sugar_binding"/>
    <property type="match status" value="1"/>
</dbReference>
<evidence type="ECO:0000313" key="6">
    <source>
        <dbReference type="Proteomes" id="UP000249185"/>
    </source>
</evidence>
<evidence type="ECO:0000256" key="2">
    <source>
        <dbReference type="ARBA" id="ARBA00023125"/>
    </source>
</evidence>
<dbReference type="Gene3D" id="1.10.260.40">
    <property type="entry name" value="lambda repressor-like DNA-binding domains"/>
    <property type="match status" value="1"/>
</dbReference>
<dbReference type="InterPro" id="IPR000843">
    <property type="entry name" value="HTH_LacI"/>
</dbReference>
<dbReference type="Gene3D" id="3.40.50.2300">
    <property type="match status" value="2"/>
</dbReference>
<dbReference type="Pfam" id="PF13407">
    <property type="entry name" value="Peripla_BP_4"/>
    <property type="match status" value="1"/>
</dbReference>
<dbReference type="Proteomes" id="UP000249185">
    <property type="component" value="Unassembled WGS sequence"/>
</dbReference>
<dbReference type="PROSITE" id="PS50932">
    <property type="entry name" value="HTH_LACI_2"/>
    <property type="match status" value="1"/>
</dbReference>
<comment type="caution">
    <text evidence="5">The sequence shown here is derived from an EMBL/GenBank/DDBJ whole genome shotgun (WGS) entry which is preliminary data.</text>
</comment>
<reference evidence="5 6" key="1">
    <citation type="submission" date="2017-08" db="EMBL/GenBank/DDBJ databases">
        <title>Infants hospitalized years apart are colonized by the same room-sourced microbial strains.</title>
        <authorList>
            <person name="Brooks B."/>
            <person name="Olm M.R."/>
            <person name="Firek B.A."/>
            <person name="Baker R."/>
            <person name="Thomas B.C."/>
            <person name="Morowitz M.J."/>
            <person name="Banfield J.F."/>
        </authorList>
    </citation>
    <scope>NUCLEOTIDE SEQUENCE [LARGE SCALE GENOMIC DNA]</scope>
    <source>
        <strain evidence="5">S2_005_002_R2_34</strain>
    </source>
</reference>
<proteinExistence type="predicted"/>
<dbReference type="SUPFAM" id="SSF47413">
    <property type="entry name" value="lambda repressor-like DNA-binding domains"/>
    <property type="match status" value="1"/>
</dbReference>
<dbReference type="PRINTS" id="PR00036">
    <property type="entry name" value="HTHLACI"/>
</dbReference>
<name>A0A2W5N4W7_RHOSU</name>
<dbReference type="InterPro" id="IPR025997">
    <property type="entry name" value="SBP_2_dom"/>
</dbReference>
<dbReference type="PANTHER" id="PTHR30146">
    <property type="entry name" value="LACI-RELATED TRANSCRIPTIONAL REPRESSOR"/>
    <property type="match status" value="1"/>
</dbReference>
<evidence type="ECO:0000313" key="5">
    <source>
        <dbReference type="EMBL" id="PZQ48502.1"/>
    </source>
</evidence>
<gene>
    <name evidence="5" type="ORF">DI556_13620</name>
</gene>
<keyword evidence="1" id="KW-0805">Transcription regulation</keyword>